<dbReference type="EMBL" id="ATMH01012494">
    <property type="protein sequence ID" value="EPY15155.1"/>
    <property type="molecule type" value="Genomic_DNA"/>
</dbReference>
<accession>S9UXA9</accession>
<name>S9UXA9_9TRYP</name>
<evidence type="ECO:0000313" key="2">
    <source>
        <dbReference type="Proteomes" id="UP000015354"/>
    </source>
</evidence>
<reference evidence="1 2" key="1">
    <citation type="journal article" date="2013" name="PLoS ONE">
        <title>Predicting the Proteins of Angomonas deanei, Strigomonas culicis and Their Respective Endosymbionts Reveals New Aspects of the Trypanosomatidae Family.</title>
        <authorList>
            <person name="Motta M.C."/>
            <person name="Martins A.C."/>
            <person name="de Souza S.S."/>
            <person name="Catta-Preta C.M."/>
            <person name="Silva R."/>
            <person name="Klein C.C."/>
            <person name="de Almeida L.G."/>
            <person name="de Lima Cunha O."/>
            <person name="Ciapina L.P."/>
            <person name="Brocchi M."/>
            <person name="Colabardini A.C."/>
            <person name="de Araujo Lima B."/>
            <person name="Machado C.R."/>
            <person name="de Almeida Soares C.M."/>
            <person name="Probst C.M."/>
            <person name="de Menezes C.B."/>
            <person name="Thompson C.E."/>
            <person name="Bartholomeu D.C."/>
            <person name="Gradia D.F."/>
            <person name="Pavoni D.P."/>
            <person name="Grisard E.C."/>
            <person name="Fantinatti-Garboggini F."/>
            <person name="Marchini F.K."/>
            <person name="Rodrigues-Luiz G.F."/>
            <person name="Wagner G."/>
            <person name="Goldman G.H."/>
            <person name="Fietto J.L."/>
            <person name="Elias M.C."/>
            <person name="Goldman M.H."/>
            <person name="Sagot M.F."/>
            <person name="Pereira M."/>
            <person name="Stoco P.H."/>
            <person name="de Mendonca-Neto R.P."/>
            <person name="Teixeira S.M."/>
            <person name="Maciel T.E."/>
            <person name="de Oliveira Mendes T.A."/>
            <person name="Urmenyi T.P."/>
            <person name="de Souza W."/>
            <person name="Schenkman S."/>
            <person name="de Vasconcelos A.T."/>
        </authorList>
    </citation>
    <scope>NUCLEOTIDE SEQUENCE [LARGE SCALE GENOMIC DNA]</scope>
</reference>
<protein>
    <submittedName>
        <fullName evidence="1">Uncharacterized protein</fullName>
    </submittedName>
</protein>
<dbReference type="AlphaFoldDB" id="S9UXA9"/>
<dbReference type="Proteomes" id="UP000015354">
    <property type="component" value="Unassembled WGS sequence"/>
</dbReference>
<evidence type="ECO:0000313" key="1">
    <source>
        <dbReference type="EMBL" id="EPY15155.1"/>
    </source>
</evidence>
<proteinExistence type="predicted"/>
<organism evidence="1 2">
    <name type="scientific">Strigomonas culicis</name>
    <dbReference type="NCBI Taxonomy" id="28005"/>
    <lineage>
        <taxon>Eukaryota</taxon>
        <taxon>Discoba</taxon>
        <taxon>Euglenozoa</taxon>
        <taxon>Kinetoplastea</taxon>
        <taxon>Metakinetoplastina</taxon>
        <taxon>Trypanosomatida</taxon>
        <taxon>Trypanosomatidae</taxon>
        <taxon>Strigomonadinae</taxon>
        <taxon>Strigomonas</taxon>
    </lineage>
</organism>
<keyword evidence="2" id="KW-1185">Reference proteome</keyword>
<gene>
    <name evidence="1" type="ORF">STCU_12306</name>
</gene>
<comment type="caution">
    <text evidence="1">The sequence shown here is derived from an EMBL/GenBank/DDBJ whole genome shotgun (WGS) entry which is preliminary data.</text>
</comment>
<sequence>MNNWKETEGRGKRREDTHRIIQKCLSPSLSGGHYRIPIIDSSLCGCCGHTSFAGGGCLLREPQPLRIPAGVGQHGGHHVRAVLLLRRRVFTQHRLHARGCQEVRRRRGRAGRGPDELRKAGVLLFDDDARPGGDGRIARVRRSRLRAADPEVLLRPHDVALGHVVQQRRQAEAGHRHARAQQHRVRPLEELRQRLRRLLRE</sequence>